<accession>A0AAE3ZHU6</accession>
<evidence type="ECO:0000256" key="2">
    <source>
        <dbReference type="ARBA" id="ARBA00022475"/>
    </source>
</evidence>
<dbReference type="GO" id="GO:0022857">
    <property type="term" value="F:transmembrane transporter activity"/>
    <property type="evidence" value="ECO:0007669"/>
    <property type="project" value="InterPro"/>
</dbReference>
<comment type="caution">
    <text evidence="8">The sequence shown here is derived from an EMBL/GenBank/DDBJ whole genome shotgun (WGS) entry which is preliminary data.</text>
</comment>
<evidence type="ECO:0000313" key="8">
    <source>
        <dbReference type="EMBL" id="MDR7304186.1"/>
    </source>
</evidence>
<dbReference type="EMBL" id="JAVDXW010000001">
    <property type="protein sequence ID" value="MDR7304186.1"/>
    <property type="molecule type" value="Genomic_DNA"/>
</dbReference>
<keyword evidence="5 7" id="KW-0472">Membrane</keyword>
<evidence type="ECO:0000256" key="5">
    <source>
        <dbReference type="ARBA" id="ARBA00023136"/>
    </source>
</evidence>
<dbReference type="PANTHER" id="PTHR32196:SF72">
    <property type="entry name" value="RIBOSE IMPORT PERMEASE PROTEIN RBSC"/>
    <property type="match status" value="1"/>
</dbReference>
<dbReference type="PANTHER" id="PTHR32196">
    <property type="entry name" value="ABC TRANSPORTER PERMEASE PROTEIN YPHD-RELATED-RELATED"/>
    <property type="match status" value="1"/>
</dbReference>
<evidence type="ECO:0000256" key="6">
    <source>
        <dbReference type="SAM" id="MobiDB-lite"/>
    </source>
</evidence>
<keyword evidence="9" id="KW-1185">Reference proteome</keyword>
<feature type="transmembrane region" description="Helical" evidence="7">
    <location>
        <begin position="187"/>
        <end position="208"/>
    </location>
</feature>
<dbReference type="Pfam" id="PF02653">
    <property type="entry name" value="BPD_transp_2"/>
    <property type="match status" value="1"/>
</dbReference>
<dbReference type="RefSeq" id="WP_310277513.1">
    <property type="nucleotide sequence ID" value="NZ_JAVDXW010000001.1"/>
</dbReference>
<evidence type="ECO:0000256" key="4">
    <source>
        <dbReference type="ARBA" id="ARBA00022989"/>
    </source>
</evidence>
<proteinExistence type="predicted"/>
<sequence length="344" mass="34973">MTDQPHAETVPETAPETSTASSRSGGPAARLRLAGTNQRQVLGLVAVLAILATVGGITTENFFQVSNFVLLLTQASIIGVVSIGMTFVIISGGIDLSVGAIIALASVWATTGATQEFGTAGMLFTAIAVATVCGLVNGGLIAYGGLVSLIVTIAGMAAFRGLATLISGGRPQIVETPGFSAIATTDILGIPLLVYIFAAVVGIGWLLLNRTTFGRHVFAIGGNPEAARLAGIDVRRVRATVFVLSGVCCGIAAIMLTARTATGASTHGTFYELDAIAAVILGGTLLSGGRGTLIGSILGVLVFTTVTNIFVLNNLSTPIQQIAKGVIIVAAVLLQRRANKEAAT</sequence>
<protein>
    <submittedName>
        <fullName evidence="8">Ribose transport system permease protein</fullName>
    </submittedName>
</protein>
<evidence type="ECO:0000256" key="3">
    <source>
        <dbReference type="ARBA" id="ARBA00022692"/>
    </source>
</evidence>
<dbReference type="InterPro" id="IPR001851">
    <property type="entry name" value="ABC_transp_permease"/>
</dbReference>
<reference evidence="8" key="1">
    <citation type="submission" date="2023-07" db="EMBL/GenBank/DDBJ databases">
        <title>Sequencing the genomes of 1000 actinobacteria strains.</title>
        <authorList>
            <person name="Klenk H.-P."/>
        </authorList>
    </citation>
    <scope>NUCLEOTIDE SEQUENCE</scope>
    <source>
        <strain evidence="8">DSM 45977</strain>
    </source>
</reference>
<dbReference type="AlphaFoldDB" id="A0AAE3ZHU6"/>
<evidence type="ECO:0000256" key="7">
    <source>
        <dbReference type="SAM" id="Phobius"/>
    </source>
</evidence>
<comment type="subcellular location">
    <subcellularLocation>
        <location evidence="1">Cell membrane</location>
        <topology evidence="1">Multi-pass membrane protein</topology>
    </subcellularLocation>
</comment>
<feature type="transmembrane region" description="Helical" evidence="7">
    <location>
        <begin position="41"/>
        <end position="59"/>
    </location>
</feature>
<keyword evidence="4 7" id="KW-1133">Transmembrane helix</keyword>
<feature type="transmembrane region" description="Helical" evidence="7">
    <location>
        <begin position="117"/>
        <end position="136"/>
    </location>
</feature>
<name>A0AAE3ZHU6_9ACTN</name>
<evidence type="ECO:0000256" key="1">
    <source>
        <dbReference type="ARBA" id="ARBA00004651"/>
    </source>
</evidence>
<dbReference type="Proteomes" id="UP001180845">
    <property type="component" value="Unassembled WGS sequence"/>
</dbReference>
<keyword evidence="3 7" id="KW-0812">Transmembrane</keyword>
<feature type="region of interest" description="Disordered" evidence="6">
    <location>
        <begin position="1"/>
        <end position="27"/>
    </location>
</feature>
<feature type="transmembrane region" description="Helical" evidence="7">
    <location>
        <begin position="293"/>
        <end position="312"/>
    </location>
</feature>
<feature type="compositionally biased region" description="Polar residues" evidence="6">
    <location>
        <begin position="15"/>
        <end position="24"/>
    </location>
</feature>
<feature type="transmembrane region" description="Helical" evidence="7">
    <location>
        <begin position="143"/>
        <end position="167"/>
    </location>
</feature>
<feature type="transmembrane region" description="Helical" evidence="7">
    <location>
        <begin position="65"/>
        <end position="87"/>
    </location>
</feature>
<organism evidence="8 9">
    <name type="scientific">Haloactinomyces albus</name>
    <dbReference type="NCBI Taxonomy" id="1352928"/>
    <lineage>
        <taxon>Bacteria</taxon>
        <taxon>Bacillati</taxon>
        <taxon>Actinomycetota</taxon>
        <taxon>Actinomycetes</taxon>
        <taxon>Actinopolysporales</taxon>
        <taxon>Actinopolysporaceae</taxon>
        <taxon>Haloactinomyces</taxon>
    </lineage>
</organism>
<keyword evidence="2" id="KW-1003">Cell membrane</keyword>
<gene>
    <name evidence="8" type="ORF">JOF55_004367</name>
</gene>
<dbReference type="GO" id="GO:0005886">
    <property type="term" value="C:plasma membrane"/>
    <property type="evidence" value="ECO:0007669"/>
    <property type="project" value="UniProtKB-SubCell"/>
</dbReference>
<feature type="transmembrane region" description="Helical" evidence="7">
    <location>
        <begin position="237"/>
        <end position="256"/>
    </location>
</feature>
<dbReference type="CDD" id="cd06579">
    <property type="entry name" value="TM_PBP1_transp_AraH_like"/>
    <property type="match status" value="1"/>
</dbReference>
<feature type="transmembrane region" description="Helical" evidence="7">
    <location>
        <begin position="94"/>
        <end position="111"/>
    </location>
</feature>
<evidence type="ECO:0000313" key="9">
    <source>
        <dbReference type="Proteomes" id="UP001180845"/>
    </source>
</evidence>